<dbReference type="AlphaFoldDB" id="A0A2A4JYJ2"/>
<dbReference type="EMBL" id="NWSH01000433">
    <property type="protein sequence ID" value="PCG76452.1"/>
    <property type="molecule type" value="Genomic_DNA"/>
</dbReference>
<organism evidence="2">
    <name type="scientific">Heliothis virescens</name>
    <name type="common">Tobacco budworm moth</name>
    <dbReference type="NCBI Taxonomy" id="7102"/>
    <lineage>
        <taxon>Eukaryota</taxon>
        <taxon>Metazoa</taxon>
        <taxon>Ecdysozoa</taxon>
        <taxon>Arthropoda</taxon>
        <taxon>Hexapoda</taxon>
        <taxon>Insecta</taxon>
        <taxon>Pterygota</taxon>
        <taxon>Neoptera</taxon>
        <taxon>Endopterygota</taxon>
        <taxon>Lepidoptera</taxon>
        <taxon>Glossata</taxon>
        <taxon>Ditrysia</taxon>
        <taxon>Noctuoidea</taxon>
        <taxon>Noctuidae</taxon>
        <taxon>Heliothinae</taxon>
        <taxon>Heliothis</taxon>
    </lineage>
</organism>
<feature type="signal peptide" evidence="1">
    <location>
        <begin position="1"/>
        <end position="21"/>
    </location>
</feature>
<gene>
    <name evidence="2" type="ORF">B5V51_9491</name>
</gene>
<feature type="chain" id="PRO_5011974813" evidence="1">
    <location>
        <begin position="22"/>
        <end position="118"/>
    </location>
</feature>
<comment type="caution">
    <text evidence="2">The sequence shown here is derived from an EMBL/GenBank/DDBJ whole genome shotgun (WGS) entry which is preliminary data.</text>
</comment>
<name>A0A2A4JYJ2_HELVI</name>
<evidence type="ECO:0000256" key="1">
    <source>
        <dbReference type="SAM" id="SignalP"/>
    </source>
</evidence>
<accession>A0A2A4JYJ2</accession>
<proteinExistence type="predicted"/>
<protein>
    <submittedName>
        <fullName evidence="2">Uncharacterized protein</fullName>
    </submittedName>
</protein>
<evidence type="ECO:0000313" key="2">
    <source>
        <dbReference type="EMBL" id="PCG76452.1"/>
    </source>
</evidence>
<keyword evidence="1" id="KW-0732">Signal</keyword>
<reference evidence="2" key="1">
    <citation type="submission" date="2017-09" db="EMBL/GenBank/DDBJ databases">
        <title>Contemporary evolution of a Lepidopteran species, Heliothis virescens, in response to modern agricultural practices.</title>
        <authorList>
            <person name="Fritz M.L."/>
            <person name="Deyonke A.M."/>
            <person name="Papanicolaou A."/>
            <person name="Micinski S."/>
            <person name="Westbrook J."/>
            <person name="Gould F."/>
        </authorList>
    </citation>
    <scope>NUCLEOTIDE SEQUENCE [LARGE SCALE GENOMIC DNA]</scope>
    <source>
        <strain evidence="2">HvINT-</strain>
        <tissue evidence="2">Whole body</tissue>
    </source>
</reference>
<sequence length="118" mass="13092">MYTNMCVKIAVCLALVACIDSHVLKHHEIPLSPEGMVVEIIVKNRGDEHPVSSMKIDIDEKDKKVGMSLEEPFIRVPRKTGDSSTEFVPTIGSRHNVRVGTCPVGYTRTGGFCFPDDY</sequence>